<evidence type="ECO:0000256" key="1">
    <source>
        <dbReference type="ARBA" id="ARBA00004613"/>
    </source>
</evidence>
<evidence type="ECO:0000313" key="13">
    <source>
        <dbReference type="EMBL" id="KUI69630.1"/>
    </source>
</evidence>
<organism evidence="13 14">
    <name type="scientific">Cytospora mali</name>
    <name type="common">Apple Valsa canker fungus</name>
    <name type="synonym">Valsa mali</name>
    <dbReference type="NCBI Taxonomy" id="578113"/>
    <lineage>
        <taxon>Eukaryota</taxon>
        <taxon>Fungi</taxon>
        <taxon>Dikarya</taxon>
        <taxon>Ascomycota</taxon>
        <taxon>Pezizomycotina</taxon>
        <taxon>Sordariomycetes</taxon>
        <taxon>Sordariomycetidae</taxon>
        <taxon>Diaporthales</taxon>
        <taxon>Cytosporaceae</taxon>
        <taxon>Cytospora</taxon>
    </lineage>
</organism>
<dbReference type="InterPro" id="IPR000675">
    <property type="entry name" value="Cutinase/axe"/>
</dbReference>
<dbReference type="SMART" id="SM01110">
    <property type="entry name" value="Cutinase"/>
    <property type="match status" value="1"/>
</dbReference>
<feature type="disulfide bond" evidence="11">
    <location>
        <begin position="270"/>
        <end position="277"/>
    </location>
</feature>
<dbReference type="Proteomes" id="UP000078559">
    <property type="component" value="Chromosome 5"/>
</dbReference>
<dbReference type="InterPro" id="IPR011150">
    <property type="entry name" value="Cutinase_monf"/>
</dbReference>
<feature type="active site" evidence="10">
    <location>
        <position position="274"/>
    </location>
</feature>
<evidence type="ECO:0000256" key="5">
    <source>
        <dbReference type="ARBA" id="ARBA00022525"/>
    </source>
</evidence>
<name>A0A194W0R9_CYTMA</name>
<feature type="active site" description="Nucleophile" evidence="10">
    <location>
        <position position="222"/>
    </location>
</feature>
<dbReference type="Pfam" id="PF01083">
    <property type="entry name" value="Cutinase"/>
    <property type="match status" value="1"/>
</dbReference>
<keyword evidence="4 12" id="KW-0719">Serine esterase</keyword>
<comment type="similarity">
    <text evidence="2 12">Belongs to the cutinase family.</text>
</comment>
<dbReference type="GO" id="GO:0005576">
    <property type="term" value="C:extracellular region"/>
    <property type="evidence" value="ECO:0007669"/>
    <property type="project" value="UniProtKB-SubCell"/>
</dbReference>
<dbReference type="PANTHER" id="PTHR48250:SF1">
    <property type="entry name" value="CUTINASE"/>
    <property type="match status" value="1"/>
</dbReference>
<feature type="active site" description="Proton donor/acceptor" evidence="10">
    <location>
        <position position="287"/>
    </location>
</feature>
<keyword evidence="6" id="KW-0732">Signal</keyword>
<dbReference type="Gene3D" id="3.40.50.1820">
    <property type="entry name" value="alpha/beta hydrolase"/>
    <property type="match status" value="1"/>
</dbReference>
<proteinExistence type="inferred from homology"/>
<gene>
    <name evidence="13" type="ORF">VM1G_04764</name>
</gene>
<keyword evidence="14" id="KW-1185">Reference proteome</keyword>
<dbReference type="SMR" id="A0A194W0R9"/>
<dbReference type="PROSITE" id="PS00155">
    <property type="entry name" value="CUTINASE_1"/>
    <property type="match status" value="1"/>
</dbReference>
<dbReference type="GO" id="GO:0050525">
    <property type="term" value="F:cutinase activity"/>
    <property type="evidence" value="ECO:0007669"/>
    <property type="project" value="UniProtKB-UniRule"/>
</dbReference>
<evidence type="ECO:0000256" key="7">
    <source>
        <dbReference type="ARBA" id="ARBA00022801"/>
    </source>
</evidence>
<evidence type="ECO:0000256" key="6">
    <source>
        <dbReference type="ARBA" id="ARBA00022729"/>
    </source>
</evidence>
<keyword evidence="8 11" id="KW-1015">Disulfide bond</keyword>
<evidence type="ECO:0000313" key="14">
    <source>
        <dbReference type="Proteomes" id="UP000078559"/>
    </source>
</evidence>
<evidence type="ECO:0000256" key="11">
    <source>
        <dbReference type="PIRSR" id="PIRSR611150-2"/>
    </source>
</evidence>
<evidence type="ECO:0000256" key="10">
    <source>
        <dbReference type="PIRSR" id="PIRSR611150-1"/>
    </source>
</evidence>
<comment type="catalytic activity">
    <reaction evidence="9 12">
        <text>cutin + H2O = cutin monomers.</text>
        <dbReference type="EC" id="3.1.1.74"/>
    </reaction>
</comment>
<evidence type="ECO:0000256" key="2">
    <source>
        <dbReference type="ARBA" id="ARBA00007534"/>
    </source>
</evidence>
<dbReference type="AlphaFoldDB" id="A0A194W0R9"/>
<evidence type="ECO:0000256" key="4">
    <source>
        <dbReference type="ARBA" id="ARBA00022487"/>
    </source>
</evidence>
<comment type="subcellular location">
    <subcellularLocation>
        <location evidence="1 12">Secreted</location>
    </subcellularLocation>
</comment>
<dbReference type="EC" id="3.1.1.74" evidence="3 12"/>
<feature type="disulfide bond" evidence="11">
    <location>
        <begin position="134"/>
        <end position="211"/>
    </location>
</feature>
<dbReference type="PRINTS" id="PR00129">
    <property type="entry name" value="CUTINASE"/>
</dbReference>
<dbReference type="OrthoDB" id="2975078at2759"/>
<reference evidence="13" key="1">
    <citation type="submission" date="2014-12" db="EMBL/GenBank/DDBJ databases">
        <title>Genome Sequence of Valsa Canker Pathogens Uncovers a Specific Adaption of Colonization on Woody Bark.</title>
        <authorList>
            <person name="Yin Z."/>
            <person name="Liu H."/>
            <person name="Gao X."/>
            <person name="Li Z."/>
            <person name="Song N."/>
            <person name="Ke X."/>
            <person name="Dai Q."/>
            <person name="Wu Y."/>
            <person name="Sun Y."/>
            <person name="Xu J.-R."/>
            <person name="Kang Z.K."/>
            <person name="Wang L."/>
            <person name="Huang L."/>
        </authorList>
    </citation>
    <scope>NUCLEOTIDE SEQUENCE [LARGE SCALE GENOMIC DNA]</scope>
    <source>
        <strain evidence="13">03-8</strain>
    </source>
</reference>
<keyword evidence="5 12" id="KW-0964">Secreted</keyword>
<evidence type="ECO:0000256" key="12">
    <source>
        <dbReference type="RuleBase" id="RU361263"/>
    </source>
</evidence>
<dbReference type="InterPro" id="IPR029058">
    <property type="entry name" value="AB_hydrolase_fold"/>
</dbReference>
<keyword evidence="7 12" id="KW-0378">Hydrolase</keyword>
<sequence>MTAGGRHTNRTTPPSNLLDHVVALQSQVLCVLVEISRNTLRAQRSPPVTAANMKPTSFLSALALGANGLTLPESSFQTLRPRLNINDLLALISELFPVNVTLEAAQDLISTADQALADAEGFETTRNDVKDGVCGDVLVIFARGTDEPGNVGALVGPPFFDAIEDALGSGYTLAVQGVDDYGATVTEYLEGGDPEGSQEMASLVTQAFTDCPSSKIVMGGYSQGGQIVHNAASLLPAATMEAVSSVVIFGDPDSTKSVDNAETSRVLIICHTGDYICQDGDIIDLEHLTYAENAATAASFVVSNAGL</sequence>
<protein>
    <recommendedName>
        <fullName evidence="3 12">Cutinase</fullName>
        <ecNumber evidence="3 12">3.1.1.74</ecNumber>
    </recommendedName>
</protein>
<dbReference type="InterPro" id="IPR043580">
    <property type="entry name" value="CUTINASE_1"/>
</dbReference>
<evidence type="ECO:0000256" key="3">
    <source>
        <dbReference type="ARBA" id="ARBA00013095"/>
    </source>
</evidence>
<evidence type="ECO:0000256" key="9">
    <source>
        <dbReference type="ARBA" id="ARBA00034045"/>
    </source>
</evidence>
<dbReference type="SUPFAM" id="SSF53474">
    <property type="entry name" value="alpha/beta-Hydrolases"/>
    <property type="match status" value="1"/>
</dbReference>
<dbReference type="EMBL" id="CM003102">
    <property type="protein sequence ID" value="KUI69630.1"/>
    <property type="molecule type" value="Genomic_DNA"/>
</dbReference>
<accession>A0A194W0R9</accession>
<dbReference type="PANTHER" id="PTHR48250">
    <property type="entry name" value="CUTINASE 2-RELATED"/>
    <property type="match status" value="1"/>
</dbReference>
<dbReference type="GO" id="GO:0016052">
    <property type="term" value="P:carbohydrate catabolic process"/>
    <property type="evidence" value="ECO:0007669"/>
    <property type="project" value="TreeGrafter"/>
</dbReference>
<evidence type="ECO:0000256" key="8">
    <source>
        <dbReference type="ARBA" id="ARBA00023157"/>
    </source>
</evidence>
<comment type="function">
    <text evidence="12">Catalyzes the hydrolysis of complex carboxylic polyesters found in the cell wall of plants. Degrades cutin, a macromolecule that forms the structure of the plant cuticle.</text>
</comment>